<protein>
    <submittedName>
        <fullName evidence="2">Uncharacterized protein</fullName>
    </submittedName>
</protein>
<comment type="caution">
    <text evidence="2">The sequence shown here is derived from an EMBL/GenBank/DDBJ whole genome shotgun (WGS) entry which is preliminary data.</text>
</comment>
<sequence>MRYAVVLIMLLAMFGCKEDNEKSDIESLSDVESFTRSNEQDVVDNNDALPSNNLPIINDNVSPQPEDSTVVEEDTEDNVSPQPEDSTVVEEGIEDNVAPKPEDAIVIDENIEGDEALPIPDENEEKQDIKLIISVDGVNLSHSDLLVFDKENRFRIKDNTQYILHKISGCNGYLDNDYYIINDVSSCNINAEFKKKKYHVTSNIKGSGELLPSDFYIEKDKQINVRISPDKFNKLISIKGCNGELKGEFYTIDSVNNDCEIEALFEKEPLTSIRYENVKYTETNLLVSPKKTPIVDAVITNIESNQPSNQFNFTDIYFNYIDGYWHIDNKTSLPLKMLSVKFDGNVVIIKLSQQLLPYSSGILDFYSISPTDIKLESQTKMFNPQMIMGPYQDLCSEKEGDGTVCYSLPDEVERKIIEVYLANMHLLANTFNYTKEKDDFFERRCSLNNEKCDNYSDDLLPISQRNLMRFGAEGHRLTLKVMRNKYKAEGVGGGSAPNLSLFETTTGGWASIYYKYTKPEYSKYRHFTNSAYTTWYHEIAHGFGYGHSSGMTYGFADYFSASLVSNDLTDIERTQLPINPIPELLLETKFIDDNKINIEFLSNTGAELKNIKLDVLTSCPWNYSLEYYDTHENDSAVIHYDDAPKCPLFLRAISSDLKFIATKKISKFELTTSKQYKINNKTFTILSDRLLDREANGWGVRSLCPLNNHLATKDEYSELWQYLYDADKLASLSKKLYLASDGPKSYVIWQLNFTMNEMVAKHYGMTKLLNYQGLACVTDEPLKANDEYQELNLDKEFNDPKYWHTTKLNDVLFGKVKNENFWHVSKIEKALFNQYYFLKLNH</sequence>
<organism evidence="2 3">
    <name type="scientific">Photobacterium angustum</name>
    <dbReference type="NCBI Taxonomy" id="661"/>
    <lineage>
        <taxon>Bacteria</taxon>
        <taxon>Pseudomonadati</taxon>
        <taxon>Pseudomonadota</taxon>
        <taxon>Gammaproteobacteria</taxon>
        <taxon>Vibrionales</taxon>
        <taxon>Vibrionaceae</taxon>
        <taxon>Photobacterium</taxon>
    </lineage>
</organism>
<reference evidence="2 3" key="1">
    <citation type="submission" date="2018-01" db="EMBL/GenBank/DDBJ databases">
        <title>Whole genome sequencing of Histamine producing bacteria.</title>
        <authorList>
            <person name="Butler K."/>
        </authorList>
    </citation>
    <scope>NUCLEOTIDE SEQUENCE [LARGE SCALE GENOMIC DNA]</scope>
    <source>
        <strain evidence="2 3">A2-1</strain>
    </source>
</reference>
<dbReference type="PROSITE" id="PS51257">
    <property type="entry name" value="PROKAR_LIPOPROTEIN"/>
    <property type="match status" value="1"/>
</dbReference>
<dbReference type="AlphaFoldDB" id="A0A855S9X7"/>
<dbReference type="Proteomes" id="UP000241440">
    <property type="component" value="Unassembled WGS sequence"/>
</dbReference>
<name>A0A855S9X7_PHOAN</name>
<proteinExistence type="predicted"/>
<gene>
    <name evidence="2" type="ORF">C0W41_16385</name>
</gene>
<feature type="compositionally biased region" description="Polar residues" evidence="1">
    <location>
        <begin position="48"/>
        <end position="65"/>
    </location>
</feature>
<evidence type="ECO:0000313" key="2">
    <source>
        <dbReference type="EMBL" id="PSX06047.1"/>
    </source>
</evidence>
<evidence type="ECO:0000256" key="1">
    <source>
        <dbReference type="SAM" id="MobiDB-lite"/>
    </source>
</evidence>
<accession>A0A855S9X7</accession>
<evidence type="ECO:0000313" key="3">
    <source>
        <dbReference type="Proteomes" id="UP000241440"/>
    </source>
</evidence>
<feature type="region of interest" description="Disordered" evidence="1">
    <location>
        <begin position="34"/>
        <end position="88"/>
    </location>
</feature>
<dbReference type="GeneID" id="61230902"/>
<dbReference type="EMBL" id="PYOY01000009">
    <property type="protein sequence ID" value="PSX06047.1"/>
    <property type="molecule type" value="Genomic_DNA"/>
</dbReference>
<dbReference type="RefSeq" id="WP_045083776.1">
    <property type="nucleotide sequence ID" value="NZ_JZSX01000006.1"/>
</dbReference>